<protein>
    <submittedName>
        <fullName evidence="4">Tetratricopeptide repeat protein</fullName>
    </submittedName>
</protein>
<dbReference type="InterPro" id="IPR052386">
    <property type="entry name" value="GPSM"/>
</dbReference>
<name>A0A7S8ECX2_9CHLR</name>
<evidence type="ECO:0000313" key="5">
    <source>
        <dbReference type="Proteomes" id="UP000594468"/>
    </source>
</evidence>
<dbReference type="InterPro" id="IPR019734">
    <property type="entry name" value="TPR_rpt"/>
</dbReference>
<keyword evidence="5" id="KW-1185">Reference proteome</keyword>
<dbReference type="AlphaFoldDB" id="A0A7S8ECX2"/>
<keyword evidence="2" id="KW-0963">Cytoplasm</keyword>
<evidence type="ECO:0000256" key="1">
    <source>
        <dbReference type="ARBA" id="ARBA00004496"/>
    </source>
</evidence>
<dbReference type="EMBL" id="CP062983">
    <property type="protein sequence ID" value="QPC84636.1"/>
    <property type="molecule type" value="Genomic_DNA"/>
</dbReference>
<dbReference type="InterPro" id="IPR011990">
    <property type="entry name" value="TPR-like_helical_dom_sf"/>
</dbReference>
<dbReference type="SUPFAM" id="SSF48452">
    <property type="entry name" value="TPR-like"/>
    <property type="match status" value="2"/>
</dbReference>
<dbReference type="GO" id="GO:0001965">
    <property type="term" value="F:G-protein alpha-subunit binding"/>
    <property type="evidence" value="ECO:0007669"/>
    <property type="project" value="TreeGrafter"/>
</dbReference>
<organism evidence="4 5">
    <name type="scientific">Phototrophicus methaneseepsis</name>
    <dbReference type="NCBI Taxonomy" id="2710758"/>
    <lineage>
        <taxon>Bacteria</taxon>
        <taxon>Bacillati</taxon>
        <taxon>Chloroflexota</taxon>
        <taxon>Candidatus Thermofontia</taxon>
        <taxon>Phototrophicales</taxon>
        <taxon>Phototrophicaceae</taxon>
        <taxon>Phototrophicus</taxon>
    </lineage>
</organism>
<dbReference type="Pfam" id="PF13424">
    <property type="entry name" value="TPR_12"/>
    <property type="match status" value="2"/>
</dbReference>
<dbReference type="PANTHER" id="PTHR45954">
    <property type="entry name" value="LD33695P"/>
    <property type="match status" value="1"/>
</dbReference>
<dbReference type="RefSeq" id="WP_195172699.1">
    <property type="nucleotide sequence ID" value="NZ_CP062983.1"/>
</dbReference>
<evidence type="ECO:0000313" key="4">
    <source>
        <dbReference type="EMBL" id="QPC84636.1"/>
    </source>
</evidence>
<dbReference type="Pfam" id="PF13432">
    <property type="entry name" value="TPR_16"/>
    <property type="match status" value="1"/>
</dbReference>
<dbReference type="KEGG" id="pmet:G4Y79_09740"/>
<dbReference type="PANTHER" id="PTHR45954:SF1">
    <property type="entry name" value="LD33695P"/>
    <property type="match status" value="1"/>
</dbReference>
<evidence type="ECO:0000256" key="2">
    <source>
        <dbReference type="ARBA" id="ARBA00022490"/>
    </source>
</evidence>
<comment type="subcellular location">
    <subcellularLocation>
        <location evidence="1">Cytoplasm</location>
    </subcellularLocation>
</comment>
<dbReference type="GO" id="GO:0005092">
    <property type="term" value="F:GDP-dissociation inhibitor activity"/>
    <property type="evidence" value="ECO:0007669"/>
    <property type="project" value="TreeGrafter"/>
</dbReference>
<evidence type="ECO:0000256" key="3">
    <source>
        <dbReference type="ARBA" id="ARBA00022737"/>
    </source>
</evidence>
<dbReference type="GO" id="GO:0005938">
    <property type="term" value="C:cell cortex"/>
    <property type="evidence" value="ECO:0007669"/>
    <property type="project" value="TreeGrafter"/>
</dbReference>
<keyword evidence="3" id="KW-0677">Repeat</keyword>
<gene>
    <name evidence="4" type="ORF">G4Y79_09740</name>
</gene>
<reference evidence="4 5" key="1">
    <citation type="submission" date="2020-02" db="EMBL/GenBank/DDBJ databases">
        <authorList>
            <person name="Zheng R.K."/>
            <person name="Sun C.M."/>
        </authorList>
    </citation>
    <scope>NUCLEOTIDE SEQUENCE [LARGE SCALE GENOMIC DNA]</scope>
    <source>
        <strain evidence="5">rifampicinis</strain>
    </source>
</reference>
<dbReference type="SMART" id="SM00028">
    <property type="entry name" value="TPR"/>
    <property type="match status" value="6"/>
</dbReference>
<dbReference type="Gene3D" id="1.25.40.10">
    <property type="entry name" value="Tetratricopeptide repeat domain"/>
    <property type="match status" value="1"/>
</dbReference>
<dbReference type="Proteomes" id="UP000594468">
    <property type="component" value="Chromosome"/>
</dbReference>
<proteinExistence type="predicted"/>
<accession>A0A7S8ECX2</accession>
<sequence>MQGLQEQVRLLRDIRVALQNDDYPAAIESLEQIVVLAKEREDLGAAARHLGNLALTYYRSGQPEKALTTFNDALTCARADNDRLTENGLLGNMGNILREMGQHEQAIHYLNEALLISQEVGDKRGRGIWLSNLGLVYDDLQQAHHAYEMHEQAAAIARQLYDQPNLALRLGHMGNSLVAMGQFQQALPHFEEAAELYDQLGRRQEMALRLGIIGNLYAHIGRLASTTEEAIPSFKQALDYYERTLIIAREMKDPVSEAELLRGIGRVLADAGQQQHAISYLQHSMTLFEQLSQPQKAAQVKAMLARIRK</sequence>